<organism evidence="8 9">
    <name type="scientific">Bradyrhizobium retamae</name>
    <dbReference type="NCBI Taxonomy" id="1300035"/>
    <lineage>
        <taxon>Bacteria</taxon>
        <taxon>Pseudomonadati</taxon>
        <taxon>Pseudomonadota</taxon>
        <taxon>Alphaproteobacteria</taxon>
        <taxon>Hyphomicrobiales</taxon>
        <taxon>Nitrobacteraceae</taxon>
        <taxon>Bradyrhizobium</taxon>
    </lineage>
</organism>
<dbReference type="Pfam" id="PF00892">
    <property type="entry name" value="EamA"/>
    <property type="match status" value="2"/>
</dbReference>
<dbReference type="SUPFAM" id="SSF103481">
    <property type="entry name" value="Multidrug resistance efflux transporter EmrE"/>
    <property type="match status" value="2"/>
</dbReference>
<dbReference type="InterPro" id="IPR037185">
    <property type="entry name" value="EmrE-like"/>
</dbReference>
<evidence type="ECO:0000256" key="5">
    <source>
        <dbReference type="ARBA" id="ARBA00023136"/>
    </source>
</evidence>
<evidence type="ECO:0000256" key="4">
    <source>
        <dbReference type="ARBA" id="ARBA00022989"/>
    </source>
</evidence>
<evidence type="ECO:0000256" key="2">
    <source>
        <dbReference type="ARBA" id="ARBA00022475"/>
    </source>
</evidence>
<comment type="caution">
    <text evidence="8">The sequence shown here is derived from an EMBL/GenBank/DDBJ whole genome shotgun (WGS) entry which is preliminary data.</text>
</comment>
<feature type="transmembrane region" description="Helical" evidence="6">
    <location>
        <begin position="135"/>
        <end position="156"/>
    </location>
</feature>
<dbReference type="Proteomes" id="UP000052023">
    <property type="component" value="Unassembled WGS sequence"/>
</dbReference>
<feature type="transmembrane region" description="Helical" evidence="6">
    <location>
        <begin position="282"/>
        <end position="299"/>
    </location>
</feature>
<keyword evidence="2" id="KW-1003">Cell membrane</keyword>
<feature type="transmembrane region" description="Helical" evidence="6">
    <location>
        <begin position="79"/>
        <end position="103"/>
    </location>
</feature>
<feature type="domain" description="EamA" evidence="7">
    <location>
        <begin position="18"/>
        <end position="151"/>
    </location>
</feature>
<feature type="domain" description="EamA" evidence="7">
    <location>
        <begin position="164"/>
        <end position="299"/>
    </location>
</feature>
<name>A0A0R3MRJ9_9BRAD</name>
<dbReference type="PANTHER" id="PTHR32322">
    <property type="entry name" value="INNER MEMBRANE TRANSPORTER"/>
    <property type="match status" value="1"/>
</dbReference>
<feature type="transmembrane region" description="Helical" evidence="6">
    <location>
        <begin position="195"/>
        <end position="214"/>
    </location>
</feature>
<reference evidence="8 9" key="1">
    <citation type="submission" date="2014-03" db="EMBL/GenBank/DDBJ databases">
        <title>Bradyrhizobium valentinum sp. nov., isolated from effective nodules of Lupinus mariae-josephae, a lupine endemic of basic-lime soils in Eastern Spain.</title>
        <authorList>
            <person name="Duran D."/>
            <person name="Rey L."/>
            <person name="Navarro A."/>
            <person name="Busquets A."/>
            <person name="Imperial J."/>
            <person name="Ruiz-Argueso T."/>
        </authorList>
    </citation>
    <scope>NUCLEOTIDE SEQUENCE [LARGE SCALE GENOMIC DNA]</scope>
    <source>
        <strain evidence="8 9">Ro19</strain>
    </source>
</reference>
<dbReference type="GO" id="GO:0005886">
    <property type="term" value="C:plasma membrane"/>
    <property type="evidence" value="ECO:0007669"/>
    <property type="project" value="UniProtKB-SubCell"/>
</dbReference>
<feature type="transmembrane region" description="Helical" evidence="6">
    <location>
        <begin position="162"/>
        <end position="183"/>
    </location>
</feature>
<feature type="transmembrane region" description="Helical" evidence="6">
    <location>
        <begin position="109"/>
        <end position="128"/>
    </location>
</feature>
<keyword evidence="3 6" id="KW-0812">Transmembrane</keyword>
<evidence type="ECO:0000313" key="9">
    <source>
        <dbReference type="Proteomes" id="UP000052023"/>
    </source>
</evidence>
<evidence type="ECO:0000313" key="8">
    <source>
        <dbReference type="EMBL" id="KRR22474.1"/>
    </source>
</evidence>
<evidence type="ECO:0000256" key="6">
    <source>
        <dbReference type="SAM" id="Phobius"/>
    </source>
</evidence>
<dbReference type="InterPro" id="IPR050638">
    <property type="entry name" value="AA-Vitamin_Transporters"/>
</dbReference>
<dbReference type="EMBL" id="LLYA01000164">
    <property type="protein sequence ID" value="KRR22474.1"/>
    <property type="molecule type" value="Genomic_DNA"/>
</dbReference>
<feature type="transmembrane region" description="Helical" evidence="6">
    <location>
        <begin position="255"/>
        <end position="276"/>
    </location>
</feature>
<dbReference type="Gene3D" id="1.10.3730.20">
    <property type="match status" value="1"/>
</dbReference>
<keyword evidence="9" id="KW-1185">Reference proteome</keyword>
<dbReference type="OrthoDB" id="7850605at2"/>
<dbReference type="PANTHER" id="PTHR32322:SF18">
    <property type="entry name" value="S-ADENOSYLMETHIONINE_S-ADENOSYLHOMOCYSTEINE TRANSPORTER"/>
    <property type="match status" value="1"/>
</dbReference>
<dbReference type="InterPro" id="IPR000620">
    <property type="entry name" value="EamA_dom"/>
</dbReference>
<feature type="transmembrane region" description="Helical" evidence="6">
    <location>
        <begin position="47"/>
        <end position="67"/>
    </location>
</feature>
<keyword evidence="5 6" id="KW-0472">Membrane</keyword>
<gene>
    <name evidence="8" type="ORF">CQ13_29015</name>
</gene>
<dbReference type="RefSeq" id="WP_057845209.1">
    <property type="nucleotide sequence ID" value="NZ_LLYA01000164.1"/>
</dbReference>
<evidence type="ECO:0000259" key="7">
    <source>
        <dbReference type="Pfam" id="PF00892"/>
    </source>
</evidence>
<sequence>MSPINHARRAAAARLSPLGLILLAVTSVGWGLNFPIMKHLLTEWPPLSSRGLCGIVGAAALALFALARRQKLSVPRLMWLRLLLVSMLTIGGWVAFMGLALLWLTASEAAVLGISIPVWVAFLARPILGERLSPLRAVALMVALAGIAVLIGGNGIEASVEKLPGIACALAGAVCVGLGTVLTKHFPLAMPPLSLAAWQIGLGCLPIAIVGLVVEQPQLADLSSIGWASLLYMTLVQFCMCYVCWFAALERLPAATASIGTLLVPVVGVLAAAAMLGEPLGLREIAALVFTLGGVAVALRS</sequence>
<dbReference type="AlphaFoldDB" id="A0A0R3MRJ9"/>
<keyword evidence="4 6" id="KW-1133">Transmembrane helix</keyword>
<evidence type="ECO:0000256" key="3">
    <source>
        <dbReference type="ARBA" id="ARBA00022692"/>
    </source>
</evidence>
<protein>
    <submittedName>
        <fullName evidence="8">Multidrug DMT transporter permease</fullName>
    </submittedName>
</protein>
<evidence type="ECO:0000256" key="1">
    <source>
        <dbReference type="ARBA" id="ARBA00004651"/>
    </source>
</evidence>
<accession>A0A0R3MRJ9</accession>
<proteinExistence type="predicted"/>
<feature type="transmembrane region" description="Helical" evidence="6">
    <location>
        <begin position="226"/>
        <end position="248"/>
    </location>
</feature>
<comment type="subcellular location">
    <subcellularLocation>
        <location evidence="1">Cell membrane</location>
        <topology evidence="1">Multi-pass membrane protein</topology>
    </subcellularLocation>
</comment>